<evidence type="ECO:0000256" key="2">
    <source>
        <dbReference type="ARBA" id="ARBA00008017"/>
    </source>
</evidence>
<dbReference type="InterPro" id="IPR049142">
    <property type="entry name" value="MS_channel_1st"/>
</dbReference>
<keyword evidence="9" id="KW-0732">Signal</keyword>
<comment type="similarity">
    <text evidence="2">Belongs to the MscS (TC 1.A.23) family.</text>
</comment>
<dbReference type="Gene3D" id="3.30.70.100">
    <property type="match status" value="1"/>
</dbReference>
<evidence type="ECO:0000259" key="12">
    <source>
        <dbReference type="Pfam" id="PF21088"/>
    </source>
</evidence>
<dbReference type="InterPro" id="IPR052702">
    <property type="entry name" value="MscS-like_channel"/>
</dbReference>
<feature type="domain" description="Mechanosensitive ion channel transmembrane helices 2/3" evidence="12">
    <location>
        <begin position="495"/>
        <end position="535"/>
    </location>
</feature>
<reference evidence="13 14" key="1">
    <citation type="submission" date="2020-12" db="EMBL/GenBank/DDBJ databases">
        <title>Oil enriched cultivation method for isolating marine PHA-producing bacteria.</title>
        <authorList>
            <person name="Zheng W."/>
            <person name="Yu S."/>
            <person name="Huang Y."/>
        </authorList>
    </citation>
    <scope>NUCLEOTIDE SEQUENCE [LARGE SCALE GENOMIC DNA]</scope>
    <source>
        <strain evidence="13 14">SN0-2</strain>
    </source>
</reference>
<evidence type="ECO:0000256" key="3">
    <source>
        <dbReference type="ARBA" id="ARBA00022475"/>
    </source>
</evidence>
<evidence type="ECO:0000256" key="5">
    <source>
        <dbReference type="ARBA" id="ARBA00022989"/>
    </source>
</evidence>
<dbReference type="PANTHER" id="PTHR30347">
    <property type="entry name" value="POTASSIUM CHANNEL RELATED"/>
    <property type="match status" value="1"/>
</dbReference>
<feature type="signal peptide" evidence="9">
    <location>
        <begin position="1"/>
        <end position="42"/>
    </location>
</feature>
<feature type="transmembrane region" description="Helical" evidence="8">
    <location>
        <begin position="495"/>
        <end position="514"/>
    </location>
</feature>
<organism evidence="13 14">
    <name type="scientific">Microbulbifer salipaludis</name>
    <dbReference type="NCBI Taxonomy" id="187980"/>
    <lineage>
        <taxon>Bacteria</taxon>
        <taxon>Pseudomonadati</taxon>
        <taxon>Pseudomonadota</taxon>
        <taxon>Gammaproteobacteria</taxon>
        <taxon>Cellvibrionales</taxon>
        <taxon>Microbulbiferaceae</taxon>
        <taxon>Microbulbifer</taxon>
    </lineage>
</organism>
<feature type="transmembrane region" description="Helical" evidence="8">
    <location>
        <begin position="520"/>
        <end position="549"/>
    </location>
</feature>
<feature type="domain" description="Mechanosensitive ion channel MscS" evidence="10">
    <location>
        <begin position="537"/>
        <end position="603"/>
    </location>
</feature>
<evidence type="ECO:0000256" key="7">
    <source>
        <dbReference type="SAM" id="MobiDB-lite"/>
    </source>
</evidence>
<dbReference type="Proteomes" id="UP000664293">
    <property type="component" value="Unassembled WGS sequence"/>
</dbReference>
<dbReference type="SUPFAM" id="SSF82861">
    <property type="entry name" value="Mechanosensitive channel protein MscS (YggB), transmembrane region"/>
    <property type="match status" value="1"/>
</dbReference>
<comment type="subcellular location">
    <subcellularLocation>
        <location evidence="1">Cell membrane</location>
        <topology evidence="1">Multi-pass membrane protein</topology>
    </subcellularLocation>
</comment>
<comment type="caution">
    <text evidence="13">The sequence shown here is derived from an EMBL/GenBank/DDBJ whole genome shotgun (WGS) entry which is preliminary data.</text>
</comment>
<keyword evidence="4 8" id="KW-0812">Transmembrane</keyword>
<dbReference type="Gene3D" id="2.30.30.60">
    <property type="match status" value="1"/>
</dbReference>
<dbReference type="InterPro" id="IPR010920">
    <property type="entry name" value="LSM_dom_sf"/>
</dbReference>
<dbReference type="InterPro" id="IPR011066">
    <property type="entry name" value="MscS_channel_C_sf"/>
</dbReference>
<dbReference type="InterPro" id="IPR049278">
    <property type="entry name" value="MS_channel_C"/>
</dbReference>
<gene>
    <name evidence="13" type="ORF">JF535_00470</name>
</gene>
<name>A0ABS3E1Z7_9GAMM</name>
<evidence type="ECO:0000256" key="1">
    <source>
        <dbReference type="ARBA" id="ARBA00004651"/>
    </source>
</evidence>
<keyword evidence="5 8" id="KW-1133">Transmembrane helix</keyword>
<protein>
    <submittedName>
        <fullName evidence="13">Mechanosensitive ion channel</fullName>
    </submittedName>
</protein>
<evidence type="ECO:0000313" key="14">
    <source>
        <dbReference type="Proteomes" id="UP000664293"/>
    </source>
</evidence>
<dbReference type="SUPFAM" id="SSF50182">
    <property type="entry name" value="Sm-like ribonucleoproteins"/>
    <property type="match status" value="1"/>
</dbReference>
<evidence type="ECO:0000256" key="4">
    <source>
        <dbReference type="ARBA" id="ARBA00022692"/>
    </source>
</evidence>
<dbReference type="InterPro" id="IPR006685">
    <property type="entry name" value="MscS_channel_2nd"/>
</dbReference>
<dbReference type="InterPro" id="IPR023408">
    <property type="entry name" value="MscS_beta-dom_sf"/>
</dbReference>
<feature type="domain" description="Mechanosensitive ion channel MscS C-terminal" evidence="11">
    <location>
        <begin position="613"/>
        <end position="698"/>
    </location>
</feature>
<dbReference type="InterPro" id="IPR011014">
    <property type="entry name" value="MscS_channel_TM-2"/>
</dbReference>
<evidence type="ECO:0000259" key="10">
    <source>
        <dbReference type="Pfam" id="PF00924"/>
    </source>
</evidence>
<evidence type="ECO:0000256" key="8">
    <source>
        <dbReference type="SAM" id="Phobius"/>
    </source>
</evidence>
<feature type="chain" id="PRO_5045245159" evidence="9">
    <location>
        <begin position="43"/>
        <end position="770"/>
    </location>
</feature>
<feature type="compositionally biased region" description="Gly residues" evidence="7">
    <location>
        <begin position="748"/>
        <end position="770"/>
    </location>
</feature>
<dbReference type="Pfam" id="PF21082">
    <property type="entry name" value="MS_channel_3rd"/>
    <property type="match status" value="1"/>
</dbReference>
<dbReference type="PANTHER" id="PTHR30347:SF1">
    <property type="entry name" value="MECHANOSENSITIVE CHANNEL MSCK"/>
    <property type="match status" value="1"/>
</dbReference>
<evidence type="ECO:0000259" key="11">
    <source>
        <dbReference type="Pfam" id="PF21082"/>
    </source>
</evidence>
<keyword evidence="6 8" id="KW-0472">Membrane</keyword>
<dbReference type="EMBL" id="JAEKJR010000001">
    <property type="protein sequence ID" value="MBN8429311.1"/>
    <property type="molecule type" value="Genomic_DNA"/>
</dbReference>
<dbReference type="Pfam" id="PF00924">
    <property type="entry name" value="MS_channel_2nd"/>
    <property type="match status" value="1"/>
</dbReference>
<dbReference type="SUPFAM" id="SSF82689">
    <property type="entry name" value="Mechanosensitive channel protein MscS (YggB), C-terminal domain"/>
    <property type="match status" value="1"/>
</dbReference>
<feature type="region of interest" description="Disordered" evidence="7">
    <location>
        <begin position="707"/>
        <end position="770"/>
    </location>
</feature>
<evidence type="ECO:0000256" key="9">
    <source>
        <dbReference type="SAM" id="SignalP"/>
    </source>
</evidence>
<dbReference type="Gene3D" id="1.10.287.1260">
    <property type="match status" value="1"/>
</dbReference>
<keyword evidence="14" id="KW-1185">Reference proteome</keyword>
<dbReference type="Pfam" id="PF21088">
    <property type="entry name" value="MS_channel_1st"/>
    <property type="match status" value="1"/>
</dbReference>
<keyword evidence="3" id="KW-1003">Cell membrane</keyword>
<accession>A0ABS3E1Z7</accession>
<feature type="transmembrane region" description="Helical" evidence="8">
    <location>
        <begin position="454"/>
        <end position="475"/>
    </location>
</feature>
<sequence>MGVVSAAPFPHCLRIATGCVRAALACLCLLSLCLLFPASTLAQLPSNTPKEFSPVVPDFSSLAADWWTQWPDVTLEQRALWLEDVEQAWQDWSATLPEEAKLSEEVAAISRRITGIRKTWEKRDALKKVSVLPDVSFPTDPTVLQWAESDAAVSRGKQRFDGLQLEKSQMDEAVNLSLNRLRETAGTLRDRGKTDPRHLKSTLNLFLAQVSHLQVLEEQSMLNEQLTAWDEELTFAGGELTRMLKELQYSSKVADKLAAARTEEKSNLEELVRERNNSRDLIFESSDAAVTMEQQIRMMNYSVEALENRLQLRKQELLLAMNSVLDETAADEKLTISKDLVNNATTIRENLARQLNVRQRQIVAWVGEDPKAMRKWWGQFEKVASGLGRVRDLTDDIKRYEAAQLFVYQRQQGWWRTMGNRVVLQFEQLRTGWRNLANYELFAISQQPITLKDIAKMLLVILAAWACSRILNWVLRRMVHKNRTSEQGAYTLWRILNYCIVLITFIIILTMVGLDTSKLTLIAGALSVGIGFGMQAIFSNFISGIILLFEQPLRVGDLVELESGVFGRIRDINVRSTRITTRDNVDILVPNSEFVTGRVTNHTLEDPVRRIHVMFGVAYGTDPEAVREAALAAAERVPVTFSNWQRKTEVWLTGFGDSSLDFKLVVWVNSNAVSSLGDLNALYNIELLREFNQRNIEIPFPQRDLHVRSWGDPAPSHPEAPGAAPSQPAVEERRGSAGAEDWPADGGSDTGGDIGGEGEGGGDDGGSSSH</sequence>
<proteinExistence type="inferred from homology"/>
<evidence type="ECO:0000313" key="13">
    <source>
        <dbReference type="EMBL" id="MBN8429311.1"/>
    </source>
</evidence>
<evidence type="ECO:0000256" key="6">
    <source>
        <dbReference type="ARBA" id="ARBA00023136"/>
    </source>
</evidence>